<evidence type="ECO:0000256" key="2">
    <source>
        <dbReference type="SAM" id="Phobius"/>
    </source>
</evidence>
<name>A0AAV2GJX8_9ROSI</name>
<keyword evidence="2" id="KW-0472">Membrane</keyword>
<sequence length="82" mass="8172">MSTSAKAKRGGGGRRGRGRNRASPAITGAVVGGAAGGAAGRNGTAHSSSLGGPEYNSYFGGLARQLLLATFLVCFLALWAAY</sequence>
<evidence type="ECO:0000256" key="1">
    <source>
        <dbReference type="SAM" id="MobiDB-lite"/>
    </source>
</evidence>
<dbReference type="AlphaFoldDB" id="A0AAV2GJX8"/>
<protein>
    <submittedName>
        <fullName evidence="3">Uncharacterized protein</fullName>
    </submittedName>
</protein>
<keyword evidence="4" id="KW-1185">Reference proteome</keyword>
<evidence type="ECO:0000313" key="3">
    <source>
        <dbReference type="EMBL" id="CAL1411048.1"/>
    </source>
</evidence>
<gene>
    <name evidence="3" type="ORF">LTRI10_LOCUS50425</name>
</gene>
<accession>A0AAV2GJX8</accession>
<dbReference type="Proteomes" id="UP001497516">
    <property type="component" value="Chromosome 9"/>
</dbReference>
<proteinExistence type="predicted"/>
<keyword evidence="2" id="KW-0812">Transmembrane</keyword>
<feature type="compositionally biased region" description="Basic residues" evidence="1">
    <location>
        <begin position="1"/>
        <end position="20"/>
    </location>
</feature>
<keyword evidence="2" id="KW-1133">Transmembrane helix</keyword>
<dbReference type="EMBL" id="OZ034822">
    <property type="protein sequence ID" value="CAL1411048.1"/>
    <property type="molecule type" value="Genomic_DNA"/>
</dbReference>
<organism evidence="3 4">
    <name type="scientific">Linum trigynum</name>
    <dbReference type="NCBI Taxonomy" id="586398"/>
    <lineage>
        <taxon>Eukaryota</taxon>
        <taxon>Viridiplantae</taxon>
        <taxon>Streptophyta</taxon>
        <taxon>Embryophyta</taxon>
        <taxon>Tracheophyta</taxon>
        <taxon>Spermatophyta</taxon>
        <taxon>Magnoliopsida</taxon>
        <taxon>eudicotyledons</taxon>
        <taxon>Gunneridae</taxon>
        <taxon>Pentapetalae</taxon>
        <taxon>rosids</taxon>
        <taxon>fabids</taxon>
        <taxon>Malpighiales</taxon>
        <taxon>Linaceae</taxon>
        <taxon>Linum</taxon>
    </lineage>
</organism>
<reference evidence="3 4" key="1">
    <citation type="submission" date="2024-04" db="EMBL/GenBank/DDBJ databases">
        <authorList>
            <person name="Fracassetti M."/>
        </authorList>
    </citation>
    <scope>NUCLEOTIDE SEQUENCE [LARGE SCALE GENOMIC DNA]</scope>
</reference>
<evidence type="ECO:0000313" key="4">
    <source>
        <dbReference type="Proteomes" id="UP001497516"/>
    </source>
</evidence>
<feature type="region of interest" description="Disordered" evidence="1">
    <location>
        <begin position="1"/>
        <end position="26"/>
    </location>
</feature>
<feature type="transmembrane region" description="Helical" evidence="2">
    <location>
        <begin position="21"/>
        <end position="39"/>
    </location>
</feature>
<feature type="transmembrane region" description="Helical" evidence="2">
    <location>
        <begin position="59"/>
        <end position="81"/>
    </location>
</feature>